<gene>
    <name evidence="2" type="ORF">A2153_05665</name>
</gene>
<name>A0A1F5YG20_9BACT</name>
<reference evidence="2 3" key="1">
    <citation type="journal article" date="2016" name="Nat. Commun.">
        <title>Thousands of microbial genomes shed light on interconnected biogeochemical processes in an aquifer system.</title>
        <authorList>
            <person name="Anantharaman K."/>
            <person name="Brown C.T."/>
            <person name="Hug L.A."/>
            <person name="Sharon I."/>
            <person name="Castelle C.J."/>
            <person name="Probst A.J."/>
            <person name="Thomas B.C."/>
            <person name="Singh A."/>
            <person name="Wilkins M.J."/>
            <person name="Karaoz U."/>
            <person name="Brodie E.L."/>
            <person name="Williams K.H."/>
            <person name="Hubbard S.S."/>
            <person name="Banfield J.F."/>
        </authorList>
    </citation>
    <scope>NUCLEOTIDE SEQUENCE [LARGE SCALE GENOMIC DNA]</scope>
</reference>
<sequence>MKTALIRFLLFVVCHVFWFRTGKVKEPVRVLILSFLLVGVLTGWLEWGILSWFVYALLVIAYILGIFGMMMASLRVRILSLIVKEGGRGITLPAILKIYNRDKIIKNRLARLVGSRDVYLRNNKYHLQKQFSLFLIHGSIFALLKKLYGFK</sequence>
<organism evidence="2 3">
    <name type="scientific">Candidatus Gottesmanbacteria bacterium RBG_16_38_7b</name>
    <dbReference type="NCBI Taxonomy" id="1798372"/>
    <lineage>
        <taxon>Bacteria</taxon>
        <taxon>Candidatus Gottesmaniibacteriota</taxon>
    </lineage>
</organism>
<dbReference type="EMBL" id="MFJB01000074">
    <property type="protein sequence ID" value="OGF99002.1"/>
    <property type="molecule type" value="Genomic_DNA"/>
</dbReference>
<evidence type="ECO:0000256" key="1">
    <source>
        <dbReference type="SAM" id="Phobius"/>
    </source>
</evidence>
<feature type="transmembrane region" description="Helical" evidence="1">
    <location>
        <begin position="6"/>
        <end position="21"/>
    </location>
</feature>
<feature type="transmembrane region" description="Helical" evidence="1">
    <location>
        <begin position="28"/>
        <end position="47"/>
    </location>
</feature>
<evidence type="ECO:0000313" key="2">
    <source>
        <dbReference type="EMBL" id="OGF99002.1"/>
    </source>
</evidence>
<keyword evidence="1" id="KW-1133">Transmembrane helix</keyword>
<protein>
    <submittedName>
        <fullName evidence="2">Uncharacterized protein</fullName>
    </submittedName>
</protein>
<accession>A0A1F5YG20</accession>
<feature type="transmembrane region" description="Helical" evidence="1">
    <location>
        <begin position="53"/>
        <end position="74"/>
    </location>
</feature>
<comment type="caution">
    <text evidence="2">The sequence shown here is derived from an EMBL/GenBank/DDBJ whole genome shotgun (WGS) entry which is preliminary data.</text>
</comment>
<evidence type="ECO:0000313" key="3">
    <source>
        <dbReference type="Proteomes" id="UP000177396"/>
    </source>
</evidence>
<feature type="transmembrane region" description="Helical" evidence="1">
    <location>
        <begin position="131"/>
        <end position="148"/>
    </location>
</feature>
<dbReference type="Proteomes" id="UP000177396">
    <property type="component" value="Unassembled WGS sequence"/>
</dbReference>
<dbReference type="AlphaFoldDB" id="A0A1F5YG20"/>
<keyword evidence="1" id="KW-0812">Transmembrane</keyword>
<keyword evidence="1" id="KW-0472">Membrane</keyword>
<proteinExistence type="predicted"/>